<gene>
    <name evidence="1" type="ORF">SAMN04488002_1870</name>
</gene>
<dbReference type="Proteomes" id="UP000199658">
    <property type="component" value="Unassembled WGS sequence"/>
</dbReference>
<proteinExistence type="predicted"/>
<reference evidence="2" key="1">
    <citation type="submission" date="2016-10" db="EMBL/GenBank/DDBJ databases">
        <authorList>
            <person name="Varghese N."/>
            <person name="Submissions S."/>
        </authorList>
    </citation>
    <scope>NUCLEOTIDE SEQUENCE [LARGE SCALE GENOMIC DNA]</scope>
    <source>
        <strain evidence="2">DSM 26921</strain>
    </source>
</reference>
<protein>
    <recommendedName>
        <fullName evidence="3">Lipoprotein</fullName>
    </recommendedName>
</protein>
<dbReference type="OrthoDB" id="9832912at2"/>
<evidence type="ECO:0000313" key="2">
    <source>
        <dbReference type="Proteomes" id="UP000199658"/>
    </source>
</evidence>
<name>A0A1I6GR53_9RHOB</name>
<organism evidence="1 2">
    <name type="scientific">Litoreibacter janthinus</name>
    <dbReference type="NCBI Taxonomy" id="670154"/>
    <lineage>
        <taxon>Bacteria</taxon>
        <taxon>Pseudomonadati</taxon>
        <taxon>Pseudomonadota</taxon>
        <taxon>Alphaproteobacteria</taxon>
        <taxon>Rhodobacterales</taxon>
        <taxon>Roseobacteraceae</taxon>
        <taxon>Litoreibacter</taxon>
    </lineage>
</organism>
<evidence type="ECO:0008006" key="3">
    <source>
        <dbReference type="Google" id="ProtNLM"/>
    </source>
</evidence>
<keyword evidence="2" id="KW-1185">Reference proteome</keyword>
<sequence length="119" mass="12928">MMKILCAACVIAVSGCSTFNQLRGVQEYWSGFKATGQVYEYEGKSYDVYRGTSSATYQGEDSTRSGLVLFPAGTAGSSINTENIRAVCWDGGTTPCEQVFGRELRGATKKTREEMGMGY</sequence>
<dbReference type="AlphaFoldDB" id="A0A1I6GR53"/>
<dbReference type="RefSeq" id="WP_090215752.1">
    <property type="nucleotide sequence ID" value="NZ_FOYO01000001.1"/>
</dbReference>
<dbReference type="EMBL" id="FOYO01000001">
    <property type="protein sequence ID" value="SFR44660.1"/>
    <property type="molecule type" value="Genomic_DNA"/>
</dbReference>
<evidence type="ECO:0000313" key="1">
    <source>
        <dbReference type="EMBL" id="SFR44660.1"/>
    </source>
</evidence>
<accession>A0A1I6GR53</accession>
<dbReference type="PROSITE" id="PS51257">
    <property type="entry name" value="PROKAR_LIPOPROTEIN"/>
    <property type="match status" value="1"/>
</dbReference>